<keyword evidence="3 6" id="KW-0032">Aminotransferase</keyword>
<dbReference type="PROSITE" id="PS00105">
    <property type="entry name" value="AA_TRANSFER_CLASS_1"/>
    <property type="match status" value="1"/>
</dbReference>
<dbReference type="PANTHER" id="PTHR46383:SF4">
    <property type="entry name" value="AMINOTRANSFERASE"/>
    <property type="match status" value="1"/>
</dbReference>
<dbReference type="GO" id="GO:0006520">
    <property type="term" value="P:amino acid metabolic process"/>
    <property type="evidence" value="ECO:0007669"/>
    <property type="project" value="InterPro"/>
</dbReference>
<evidence type="ECO:0000259" key="7">
    <source>
        <dbReference type="Pfam" id="PF00155"/>
    </source>
</evidence>
<keyword evidence="5" id="KW-0663">Pyridoxal phosphate</keyword>
<dbReference type="Proteomes" id="UP000295681">
    <property type="component" value="Unassembled WGS sequence"/>
</dbReference>
<sequence length="398" mass="43383">MPEVKQSILSSLNKRLDLVKPGAIRAFDNEISSIPDILKLTLGEPDFNVPDHIKQAAIDSINNDDSHYAASNGKIELRQAAANFLKDRYDLDYDAQEEIIATVGATEAIYTVLTSILNEGDKVLLPTPIFPLYIPITIIDGAEPVFMDTSANGFVLSPEMLKAAIEEHGDKIKAIVLNFPSNPTGVTYTAEEVQALADVLRDTNIIVISDEIYSELTYDAKHASMAKYLPEQTILLNGVSKSHAMTGYRIGFLAAPAPLVARLGLIHQFTITTATNSAMVAATEALSTAAGKQDTLDMKAEYQKRRDYVYDQMTQLGFTVPKPNGAFYIFAKIPAELSQDDVAFARDLAYKNKLALIPGSAFGPGGEGYVRISYAASMTTLQEAMKRLGEYIEESAQA</sequence>
<dbReference type="InterPro" id="IPR004839">
    <property type="entry name" value="Aminotransferase_I/II_large"/>
</dbReference>
<dbReference type="GO" id="GO:0008483">
    <property type="term" value="F:transaminase activity"/>
    <property type="evidence" value="ECO:0007669"/>
    <property type="project" value="UniProtKB-KW"/>
</dbReference>
<comment type="cofactor">
    <cofactor evidence="1 6">
        <name>pyridoxal 5'-phosphate</name>
        <dbReference type="ChEBI" id="CHEBI:597326"/>
    </cofactor>
</comment>
<dbReference type="InterPro" id="IPR015422">
    <property type="entry name" value="PyrdxlP-dep_Trfase_small"/>
</dbReference>
<dbReference type="RefSeq" id="WP_010006947.1">
    <property type="nucleotide sequence ID" value="NZ_JAGYGP010000006.1"/>
</dbReference>
<evidence type="ECO:0000313" key="8">
    <source>
        <dbReference type="EMBL" id="TDG69382.1"/>
    </source>
</evidence>
<evidence type="ECO:0000256" key="5">
    <source>
        <dbReference type="ARBA" id="ARBA00022898"/>
    </source>
</evidence>
<feature type="domain" description="Aminotransferase class I/classII large" evidence="7">
    <location>
        <begin position="36"/>
        <end position="388"/>
    </location>
</feature>
<dbReference type="EC" id="2.6.1.-" evidence="6"/>
<comment type="similarity">
    <text evidence="2 6">Belongs to the class-I pyridoxal-phosphate-dependent aminotransferase family.</text>
</comment>
<dbReference type="PANTHER" id="PTHR46383">
    <property type="entry name" value="ASPARTATE AMINOTRANSFERASE"/>
    <property type="match status" value="1"/>
</dbReference>
<gene>
    <name evidence="8" type="ORF">C5L23_000844</name>
</gene>
<evidence type="ECO:0000256" key="6">
    <source>
        <dbReference type="RuleBase" id="RU000481"/>
    </source>
</evidence>
<dbReference type="STRING" id="907931.GCA_000165675_01684"/>
<accession>A0A4R5NA74</accession>
<dbReference type="Gene3D" id="3.40.640.10">
    <property type="entry name" value="Type I PLP-dependent aspartate aminotransferase-like (Major domain)"/>
    <property type="match status" value="1"/>
</dbReference>
<keyword evidence="4 6" id="KW-0808">Transferase</keyword>
<dbReference type="GO" id="GO:0030170">
    <property type="term" value="F:pyridoxal phosphate binding"/>
    <property type="evidence" value="ECO:0007669"/>
    <property type="project" value="InterPro"/>
</dbReference>
<dbReference type="AlphaFoldDB" id="A0A4R5NA74"/>
<evidence type="ECO:0000256" key="2">
    <source>
        <dbReference type="ARBA" id="ARBA00007441"/>
    </source>
</evidence>
<dbReference type="InterPro" id="IPR050596">
    <property type="entry name" value="AspAT/PAT-like"/>
</dbReference>
<keyword evidence="9" id="KW-1185">Reference proteome</keyword>
<dbReference type="EMBL" id="PUFI01000005">
    <property type="protein sequence ID" value="TDG69382.1"/>
    <property type="molecule type" value="Genomic_DNA"/>
</dbReference>
<protein>
    <recommendedName>
        <fullName evidence="6">Aminotransferase</fullName>
        <ecNumber evidence="6">2.6.1.-</ecNumber>
    </recommendedName>
</protein>
<comment type="caution">
    <text evidence="8">The sequence shown here is derived from an EMBL/GenBank/DDBJ whole genome shotgun (WGS) entry which is preliminary data.</text>
</comment>
<dbReference type="SUPFAM" id="SSF53383">
    <property type="entry name" value="PLP-dependent transferases"/>
    <property type="match status" value="1"/>
</dbReference>
<organism evidence="8 9">
    <name type="scientific">Leuconostoc fallax</name>
    <dbReference type="NCBI Taxonomy" id="1251"/>
    <lineage>
        <taxon>Bacteria</taxon>
        <taxon>Bacillati</taxon>
        <taxon>Bacillota</taxon>
        <taxon>Bacilli</taxon>
        <taxon>Lactobacillales</taxon>
        <taxon>Lactobacillaceae</taxon>
        <taxon>Leuconostoc</taxon>
    </lineage>
</organism>
<reference evidence="8 9" key="1">
    <citation type="journal article" date="2019" name="Appl. Microbiol. Biotechnol.">
        <title>Uncovering carbohydrate metabolism through a genotype-phenotype association study of 56 lactic acid bacteria genomes.</title>
        <authorList>
            <person name="Buron-Moles G."/>
            <person name="Chailyan A."/>
            <person name="Dolejs I."/>
            <person name="Forster J."/>
            <person name="Miks M.H."/>
        </authorList>
    </citation>
    <scope>NUCLEOTIDE SEQUENCE [LARGE SCALE GENOMIC DNA]</scope>
    <source>
        <strain evidence="8 9">ATCC 700006</strain>
    </source>
</reference>
<dbReference type="CDD" id="cd00609">
    <property type="entry name" value="AAT_like"/>
    <property type="match status" value="1"/>
</dbReference>
<evidence type="ECO:0000313" key="9">
    <source>
        <dbReference type="Proteomes" id="UP000295681"/>
    </source>
</evidence>
<name>A0A4R5NA74_9LACO</name>
<dbReference type="InterPro" id="IPR015421">
    <property type="entry name" value="PyrdxlP-dep_Trfase_major"/>
</dbReference>
<dbReference type="Pfam" id="PF00155">
    <property type="entry name" value="Aminotran_1_2"/>
    <property type="match status" value="1"/>
</dbReference>
<dbReference type="NCBIfam" id="NF005588">
    <property type="entry name" value="PRK07309.1"/>
    <property type="match status" value="1"/>
</dbReference>
<dbReference type="InterPro" id="IPR015424">
    <property type="entry name" value="PyrdxlP-dep_Trfase"/>
</dbReference>
<dbReference type="Gene3D" id="3.90.1150.10">
    <property type="entry name" value="Aspartate Aminotransferase, domain 1"/>
    <property type="match status" value="1"/>
</dbReference>
<evidence type="ECO:0000256" key="4">
    <source>
        <dbReference type="ARBA" id="ARBA00022679"/>
    </source>
</evidence>
<proteinExistence type="inferred from homology"/>
<dbReference type="InterPro" id="IPR004838">
    <property type="entry name" value="NHTrfase_class1_PyrdxlP-BS"/>
</dbReference>
<evidence type="ECO:0000256" key="3">
    <source>
        <dbReference type="ARBA" id="ARBA00022576"/>
    </source>
</evidence>
<evidence type="ECO:0000256" key="1">
    <source>
        <dbReference type="ARBA" id="ARBA00001933"/>
    </source>
</evidence>